<organism evidence="3 4">
    <name type="scientific">Sphingomonas panacis</name>
    <dbReference type="NCBI Taxonomy" id="1560345"/>
    <lineage>
        <taxon>Bacteria</taxon>
        <taxon>Pseudomonadati</taxon>
        <taxon>Pseudomonadota</taxon>
        <taxon>Alphaproteobacteria</taxon>
        <taxon>Sphingomonadales</taxon>
        <taxon>Sphingomonadaceae</taxon>
        <taxon>Sphingomonas</taxon>
    </lineage>
</organism>
<feature type="domain" description="Amidohydrolase-related" evidence="2">
    <location>
        <begin position="11"/>
        <end position="286"/>
    </location>
</feature>
<dbReference type="PANTHER" id="PTHR21240">
    <property type="entry name" value="2-AMINO-3-CARBOXYLMUCONATE-6-SEMIALDEHYDE DECARBOXYLASE"/>
    <property type="match status" value="1"/>
</dbReference>
<dbReference type="STRING" id="1560345.AWL63_01765"/>
<proteinExistence type="predicted"/>
<gene>
    <name evidence="3" type="ORF">AWL63_01765</name>
</gene>
<dbReference type="KEGG" id="span:AWL63_01765"/>
<dbReference type="InterPro" id="IPR032465">
    <property type="entry name" value="ACMSD"/>
</dbReference>
<dbReference type="SUPFAM" id="SSF51556">
    <property type="entry name" value="Metallo-dependent hydrolases"/>
    <property type="match status" value="1"/>
</dbReference>
<sequence length="291" mass="31795">MAINDSIEIIDAQIHEPVPQTAIPGIDPVAAAAINVELAREAMDAAGIDIALAVTGEPFITAARNLYPERFAGVVTFDHAHPDLVADVARVRALPGVIAGRALVGDWRDATLRPAFEEGAFDPIFAAAEQVGLPIFVSTHGWAKAMEAVAVRHPALTLIIDHIGVSQHPVSPPNDDPWGRFPDLLALAKYPNVYVKLCGAPLLSEQAYPFADVWPKLDQLFDAFGFDRVMWGSDYTRMRQADLPRGARPRRRGLSYADSLRYLLDSDRIGDADKRKLFGETLRRVLTFPAG</sequence>
<dbReference type="Gene3D" id="3.20.20.140">
    <property type="entry name" value="Metal-dependent hydrolases"/>
    <property type="match status" value="1"/>
</dbReference>
<keyword evidence="4" id="KW-1185">Reference proteome</keyword>
<protein>
    <recommendedName>
        <fullName evidence="2">Amidohydrolase-related domain-containing protein</fullName>
    </recommendedName>
</protein>
<reference evidence="3 4" key="1">
    <citation type="submission" date="2016-01" db="EMBL/GenBank/DDBJ databases">
        <title>Complete genome and mega plasmid sequence of Sphingomonas panacis DCY99 elicits systemic resistance in rice to Xanthomonas oryzae.</title>
        <authorList>
            <person name="Kim Y.J."/>
            <person name="Yang D.C."/>
            <person name="Sing P."/>
        </authorList>
    </citation>
    <scope>NUCLEOTIDE SEQUENCE [LARGE SCALE GENOMIC DNA]</scope>
    <source>
        <strain evidence="3 4">DCY99</strain>
    </source>
</reference>
<dbReference type="AlphaFoldDB" id="A0A1B3Z645"/>
<evidence type="ECO:0000259" key="2">
    <source>
        <dbReference type="Pfam" id="PF04909"/>
    </source>
</evidence>
<evidence type="ECO:0000313" key="4">
    <source>
        <dbReference type="Proteomes" id="UP000094256"/>
    </source>
</evidence>
<dbReference type="InterPro" id="IPR006680">
    <property type="entry name" value="Amidohydro-rel"/>
</dbReference>
<dbReference type="GO" id="GO:0016787">
    <property type="term" value="F:hydrolase activity"/>
    <property type="evidence" value="ECO:0007669"/>
    <property type="project" value="InterPro"/>
</dbReference>
<name>A0A1B3Z645_9SPHN</name>
<dbReference type="Proteomes" id="UP000094256">
    <property type="component" value="Chromosome"/>
</dbReference>
<dbReference type="PANTHER" id="PTHR21240:SF19">
    <property type="entry name" value="CATALYTIC_ HYDROLASE"/>
    <property type="match status" value="1"/>
</dbReference>
<evidence type="ECO:0000256" key="1">
    <source>
        <dbReference type="ARBA" id="ARBA00023239"/>
    </source>
</evidence>
<dbReference type="EMBL" id="CP014168">
    <property type="protein sequence ID" value="AOH82892.1"/>
    <property type="molecule type" value="Genomic_DNA"/>
</dbReference>
<accession>A0A1B3Z645</accession>
<evidence type="ECO:0000313" key="3">
    <source>
        <dbReference type="EMBL" id="AOH82892.1"/>
    </source>
</evidence>
<dbReference type="RefSeq" id="WP_069203476.1">
    <property type="nucleotide sequence ID" value="NZ_CP014168.1"/>
</dbReference>
<dbReference type="InterPro" id="IPR032466">
    <property type="entry name" value="Metal_Hydrolase"/>
</dbReference>
<dbReference type="Pfam" id="PF04909">
    <property type="entry name" value="Amidohydro_2"/>
    <property type="match status" value="1"/>
</dbReference>
<keyword evidence="1" id="KW-0456">Lyase</keyword>
<dbReference type="GO" id="GO:0016831">
    <property type="term" value="F:carboxy-lyase activity"/>
    <property type="evidence" value="ECO:0007669"/>
    <property type="project" value="InterPro"/>
</dbReference>